<proteinExistence type="predicted"/>
<organism evidence="1 2">
    <name type="scientific">Bradyrhizobium elkanii</name>
    <dbReference type="NCBI Taxonomy" id="29448"/>
    <lineage>
        <taxon>Bacteria</taxon>
        <taxon>Pseudomonadati</taxon>
        <taxon>Pseudomonadota</taxon>
        <taxon>Alphaproteobacteria</taxon>
        <taxon>Hyphomicrobiales</taxon>
        <taxon>Nitrobacteraceae</taxon>
        <taxon>Bradyrhizobium</taxon>
    </lineage>
</organism>
<dbReference type="EMBL" id="JAFICZ010000001">
    <property type="protein sequence ID" value="MBP1296885.1"/>
    <property type="molecule type" value="Genomic_DNA"/>
</dbReference>
<name>A0A8I2C3S6_BRAEL</name>
<gene>
    <name evidence="1" type="ORF">JOH49_006638</name>
</gene>
<protein>
    <submittedName>
        <fullName evidence="1">Uncharacterized protein</fullName>
    </submittedName>
</protein>
<comment type="caution">
    <text evidence="1">The sequence shown here is derived from an EMBL/GenBank/DDBJ whole genome shotgun (WGS) entry which is preliminary data.</text>
</comment>
<dbReference type="RefSeq" id="WP_209944895.1">
    <property type="nucleotide sequence ID" value="NZ_JAFICZ010000001.1"/>
</dbReference>
<dbReference type="AlphaFoldDB" id="A0A8I2C3S6"/>
<evidence type="ECO:0000313" key="1">
    <source>
        <dbReference type="EMBL" id="MBP1296885.1"/>
    </source>
</evidence>
<accession>A0A8I2C3S6</accession>
<reference evidence="1" key="1">
    <citation type="submission" date="2021-02" db="EMBL/GenBank/DDBJ databases">
        <title>Genomic Encyclopedia of Type Strains, Phase IV (KMG-V): Genome sequencing to study the core and pangenomes of soil and plant-associated prokaryotes.</title>
        <authorList>
            <person name="Whitman W."/>
        </authorList>
    </citation>
    <scope>NUCLEOTIDE SEQUENCE</scope>
    <source>
        <strain evidence="1">USDA 406</strain>
    </source>
</reference>
<dbReference type="Proteomes" id="UP000673383">
    <property type="component" value="Unassembled WGS sequence"/>
</dbReference>
<evidence type="ECO:0000313" key="2">
    <source>
        <dbReference type="Proteomes" id="UP000673383"/>
    </source>
</evidence>
<sequence>MIRVNFCYDITSSYDPGAAIDPFRPVVSLREFVRLSRRAILFLILNGEHHADQADTHYRIGAASQAGGFLAGSRLSIGSRSAIAMSSSRVLKQSQSCT</sequence>